<dbReference type="GO" id="GO:0052689">
    <property type="term" value="F:carboxylic ester hydrolase activity"/>
    <property type="evidence" value="ECO:0007669"/>
    <property type="project" value="UniProtKB-ARBA"/>
</dbReference>
<dbReference type="PANTHER" id="PTHR22946:SF9">
    <property type="entry name" value="POLYKETIDE TRANSFERASE AF380"/>
    <property type="match status" value="1"/>
</dbReference>
<dbReference type="InterPro" id="IPR050261">
    <property type="entry name" value="FrsA_esterase"/>
</dbReference>
<accession>A0A484Y4H5</accession>
<dbReference type="InterPro" id="IPR000073">
    <property type="entry name" value="AB_hydrolase_1"/>
</dbReference>
<dbReference type="InterPro" id="IPR029058">
    <property type="entry name" value="AB_hydrolase_fold"/>
</dbReference>
<gene>
    <name evidence="4" type="primary">ycjY</name>
    <name evidence="4" type="ORF">NCTC12126_03000</name>
</gene>
<dbReference type="RefSeq" id="WP_137848876.1">
    <property type="nucleotide sequence ID" value="NZ_LR881936.1"/>
</dbReference>
<dbReference type="AlphaFoldDB" id="A0A484Y4H5"/>
<dbReference type="EMBL" id="CAADIW010000024">
    <property type="protein sequence ID" value="VFS30832.1"/>
    <property type="molecule type" value="Genomic_DNA"/>
</dbReference>
<reference evidence="4 5" key="1">
    <citation type="submission" date="2019-03" db="EMBL/GenBank/DDBJ databases">
        <authorList>
            <consortium name="Pathogen Informatics"/>
        </authorList>
    </citation>
    <scope>NUCLEOTIDE SEQUENCE [LARGE SCALE GENOMIC DNA]</scope>
    <source>
        <strain evidence="4 5">NCTC12126</strain>
    </source>
</reference>
<sequence length="286" mass="31897">MLLTKHKLKDDIAVTLRRPADSVKAPVVILCHGFCGIQEILLPRYAEAFTQAGFATITFDYRGFGESGGERGRLVPALQIEDICSVIDWAEAQSEIDGHRIALWGTSLGACHVFAAAVERPRIKGIISQMGFADGEAIVTGKMNEQEKQGFVATLDKMVEKRERLGKEMFVAITKVLGDEESKAFFEANKERYPSMDIKIPFLTVYETLNYKPYQNAEKVNCPTLVVVAGNDTVNEPQQGVALYDSVKADDKTLYVEEGAKHYDLYDGKHFDNVINQQLAWLKGRL</sequence>
<evidence type="ECO:0000313" key="4">
    <source>
        <dbReference type="EMBL" id="VFS30832.1"/>
    </source>
</evidence>
<evidence type="ECO:0000259" key="3">
    <source>
        <dbReference type="Pfam" id="PF00561"/>
    </source>
</evidence>
<dbReference type="SUPFAM" id="SSF53474">
    <property type="entry name" value="alpha/beta-Hydrolases"/>
    <property type="match status" value="1"/>
</dbReference>
<dbReference type="Gene3D" id="3.40.50.1820">
    <property type="entry name" value="alpha/beta hydrolase"/>
    <property type="match status" value="1"/>
</dbReference>
<dbReference type="PANTHER" id="PTHR22946">
    <property type="entry name" value="DIENELACTONE HYDROLASE DOMAIN-CONTAINING PROTEIN-RELATED"/>
    <property type="match status" value="1"/>
</dbReference>
<evidence type="ECO:0000256" key="1">
    <source>
        <dbReference type="ARBA" id="ARBA00022801"/>
    </source>
</evidence>
<comment type="similarity">
    <text evidence="2">Belongs to the AB hydrolase superfamily. FUS2 hydrolase family.</text>
</comment>
<protein>
    <submittedName>
        <fullName evidence="4">Protein YcjY</fullName>
    </submittedName>
</protein>
<proteinExistence type="inferred from homology"/>
<dbReference type="Proteomes" id="UP000351155">
    <property type="component" value="Unassembled WGS sequence"/>
</dbReference>
<evidence type="ECO:0000313" key="5">
    <source>
        <dbReference type="Proteomes" id="UP000351155"/>
    </source>
</evidence>
<keyword evidence="1" id="KW-0378">Hydrolase</keyword>
<dbReference type="Pfam" id="PF00561">
    <property type="entry name" value="Abhydrolase_1"/>
    <property type="match status" value="1"/>
</dbReference>
<name>A0A484Y4H5_9ENTR</name>
<evidence type="ECO:0000256" key="2">
    <source>
        <dbReference type="ARBA" id="ARBA00038115"/>
    </source>
</evidence>
<feature type="domain" description="AB hydrolase-1" evidence="3">
    <location>
        <begin position="26"/>
        <end position="268"/>
    </location>
</feature>
<organism evidence="4 5">
    <name type="scientific">Enterobacter cancerogenus</name>
    <dbReference type="NCBI Taxonomy" id="69218"/>
    <lineage>
        <taxon>Bacteria</taxon>
        <taxon>Pseudomonadati</taxon>
        <taxon>Pseudomonadota</taxon>
        <taxon>Gammaproteobacteria</taxon>
        <taxon>Enterobacterales</taxon>
        <taxon>Enterobacteriaceae</taxon>
        <taxon>Enterobacter</taxon>
        <taxon>Enterobacter cloacae complex</taxon>
    </lineage>
</organism>